<dbReference type="InterPro" id="IPR036779">
    <property type="entry name" value="LysM_dom_sf"/>
</dbReference>
<dbReference type="PROSITE" id="PS00922">
    <property type="entry name" value="TRANSGLYCOSYLASE"/>
    <property type="match status" value="1"/>
</dbReference>
<name>A0A3B1BZP5_9ZZZZ</name>
<evidence type="ECO:0000313" key="2">
    <source>
        <dbReference type="EMBL" id="VAX10117.1"/>
    </source>
</evidence>
<dbReference type="PANTHER" id="PTHR33734">
    <property type="entry name" value="LYSM DOMAIN-CONTAINING GPI-ANCHORED PROTEIN 2"/>
    <property type="match status" value="1"/>
</dbReference>
<dbReference type="GO" id="GO:0008932">
    <property type="term" value="F:lytic endotransglycosylase activity"/>
    <property type="evidence" value="ECO:0007669"/>
    <property type="project" value="TreeGrafter"/>
</dbReference>
<gene>
    <name evidence="2" type="ORF">MNBD_GAMMA26-1298</name>
</gene>
<protein>
    <submittedName>
        <fullName evidence="2">Membrane-bound lytic murein transglycosylase D</fullName>
    </submittedName>
</protein>
<dbReference type="PANTHER" id="PTHR33734:SF22">
    <property type="entry name" value="MEMBRANE-BOUND LYTIC MUREIN TRANSGLYCOSYLASE D"/>
    <property type="match status" value="1"/>
</dbReference>
<dbReference type="AlphaFoldDB" id="A0A3B1BZP5"/>
<dbReference type="GO" id="GO:0016020">
    <property type="term" value="C:membrane"/>
    <property type="evidence" value="ECO:0007669"/>
    <property type="project" value="InterPro"/>
</dbReference>
<dbReference type="CDD" id="cd16894">
    <property type="entry name" value="MltD-like"/>
    <property type="match status" value="1"/>
</dbReference>
<sequence>MQNLCHLIYNLPNFIAGQQYESAEIMCNQNLCLNPGRLCLVGLSVIALVGCQSLPQEADFSSSFFSNFMISSPDQTQAPSATTELAANEGESFTPTVAEPVLEPAPDFSSATIGEEPQAAEISGLAIDPAIEQAPQPLDLWARTKAGFRLSIPNNTRVDHELKWFMSHADYLKRIQIRAQPYLHFILEEVEKRGMPTEFALLPVVESAFQPFVYSSGQAAGLWQFIPSTGKAYGLKQNWWYDGRRDVVSSTRAALDYLQALAKQFDGDWELALASYNTGAGNVRRAIRKNKRAGKPTDFWSLPLPRETRSYVPRLLAFARLLSEADTFGITFQPLPNKPHFASIDIGSQLDLELAADMAEVSIKDLYQLNPGFNRWATDPQGPHRLQLPLDKVAVFKQKLAALDPDKRLRWNRYKIKEGDSLDAIARKHGTTVALLQQVNKIRGTSIRAGKHLLIPTSTRQVDHYAFSPQQRRSRVQNSVRKGSRVDYIVQAGDNLWAISRSFRVSYNSLAKWNGMSPRDLLHPGQKLVIRLQTKSATASSNAASIVLSPNLHTSPANARSSMRYRVRKGDSLSRIATRFNVTVADLKKWNALPSKYLQPGQNITLHIDVIKQTL</sequence>
<accession>A0A3B1BZP5</accession>
<dbReference type="Gene3D" id="1.10.530.10">
    <property type="match status" value="1"/>
</dbReference>
<feature type="domain" description="LysM" evidence="1">
    <location>
        <begin position="412"/>
        <end position="455"/>
    </location>
</feature>
<feature type="domain" description="LysM" evidence="1">
    <location>
        <begin position="486"/>
        <end position="530"/>
    </location>
</feature>
<dbReference type="Gene3D" id="3.10.350.10">
    <property type="entry name" value="LysM domain"/>
    <property type="match status" value="3"/>
</dbReference>
<dbReference type="CDD" id="cd00118">
    <property type="entry name" value="LysM"/>
    <property type="match status" value="3"/>
</dbReference>
<dbReference type="InterPro" id="IPR008258">
    <property type="entry name" value="Transglycosylase_SLT_dom_1"/>
</dbReference>
<dbReference type="SMART" id="SM00257">
    <property type="entry name" value="LysM"/>
    <property type="match status" value="3"/>
</dbReference>
<evidence type="ECO:0000259" key="1">
    <source>
        <dbReference type="PROSITE" id="PS51782"/>
    </source>
</evidence>
<organism evidence="2">
    <name type="scientific">hydrothermal vent metagenome</name>
    <dbReference type="NCBI Taxonomy" id="652676"/>
    <lineage>
        <taxon>unclassified sequences</taxon>
        <taxon>metagenomes</taxon>
        <taxon>ecological metagenomes</taxon>
    </lineage>
</organism>
<dbReference type="Pfam" id="PF01464">
    <property type="entry name" value="SLT"/>
    <property type="match status" value="1"/>
</dbReference>
<dbReference type="InterPro" id="IPR018392">
    <property type="entry name" value="LysM"/>
</dbReference>
<dbReference type="GO" id="GO:0000270">
    <property type="term" value="P:peptidoglycan metabolic process"/>
    <property type="evidence" value="ECO:0007669"/>
    <property type="project" value="InterPro"/>
</dbReference>
<dbReference type="SUPFAM" id="SSF53955">
    <property type="entry name" value="Lysozyme-like"/>
    <property type="match status" value="1"/>
</dbReference>
<dbReference type="InterPro" id="IPR023346">
    <property type="entry name" value="Lysozyme-like_dom_sf"/>
</dbReference>
<dbReference type="PROSITE" id="PS51782">
    <property type="entry name" value="LYSM"/>
    <property type="match status" value="3"/>
</dbReference>
<proteinExistence type="predicted"/>
<dbReference type="Pfam" id="PF01476">
    <property type="entry name" value="LysM"/>
    <property type="match status" value="3"/>
</dbReference>
<dbReference type="InterPro" id="IPR000189">
    <property type="entry name" value="Transglyc_AS"/>
</dbReference>
<dbReference type="SUPFAM" id="SSF54106">
    <property type="entry name" value="LysM domain"/>
    <property type="match status" value="3"/>
</dbReference>
<feature type="domain" description="LysM" evidence="1">
    <location>
        <begin position="563"/>
        <end position="606"/>
    </location>
</feature>
<reference evidence="2" key="1">
    <citation type="submission" date="2018-06" db="EMBL/GenBank/DDBJ databases">
        <authorList>
            <person name="Zhirakovskaya E."/>
        </authorList>
    </citation>
    <scope>NUCLEOTIDE SEQUENCE</scope>
</reference>
<dbReference type="EMBL" id="UOFX01000063">
    <property type="protein sequence ID" value="VAX10117.1"/>
    <property type="molecule type" value="Genomic_DNA"/>
</dbReference>